<dbReference type="Proteomes" id="UP000252255">
    <property type="component" value="Unassembled WGS sequence"/>
</dbReference>
<dbReference type="Gene3D" id="3.10.129.10">
    <property type="entry name" value="Hotdog Thioesterase"/>
    <property type="match status" value="1"/>
</dbReference>
<dbReference type="CDD" id="cd00586">
    <property type="entry name" value="4HBT"/>
    <property type="match status" value="1"/>
</dbReference>
<organism evidence="1 2">
    <name type="scientific">Thalassospira profundimaris</name>
    <dbReference type="NCBI Taxonomy" id="502049"/>
    <lineage>
        <taxon>Bacteria</taxon>
        <taxon>Pseudomonadati</taxon>
        <taxon>Pseudomonadota</taxon>
        <taxon>Alphaproteobacteria</taxon>
        <taxon>Rhodospirillales</taxon>
        <taxon>Thalassospiraceae</taxon>
        <taxon>Thalassospira</taxon>
    </lineage>
</organism>
<gene>
    <name evidence="1" type="ORF">TH30_21840</name>
</gene>
<dbReference type="AlphaFoldDB" id="A0A367WJ56"/>
<protein>
    <submittedName>
        <fullName evidence="1">4-hydroxybenzoyl-CoA thioesterase</fullName>
    </submittedName>
</protein>
<proteinExistence type="predicted"/>
<reference evidence="1 2" key="1">
    <citation type="submission" date="2014-07" db="EMBL/GenBank/DDBJ databases">
        <title>Draft genome sequence of Thalassospira profundimaris PR54-5.</title>
        <authorList>
            <person name="Lai Q."/>
            <person name="Shao Z."/>
        </authorList>
    </citation>
    <scope>NUCLEOTIDE SEQUENCE [LARGE SCALE GENOMIC DNA]</scope>
    <source>
        <strain evidence="1 2">PR54-5</strain>
    </source>
</reference>
<sequence length="158" mass="17595">MLRLSREIRIEWGHCDPARIVYNPNYYNWMEGGLLALLSAAGFDLATMIAKDADFRGTPLVRGDASFMAPARVGDLIVHHVEVSRWGTKSFDLKHQFTLGDITLLEGSQTRVWARANPDIPSSLAAVPVPDAVKAALSENRTIRLTIHQETRPQETQS</sequence>
<dbReference type="RefSeq" id="WP_114100088.1">
    <property type="nucleotide sequence ID" value="NZ_JPWI01000021.1"/>
</dbReference>
<evidence type="ECO:0000313" key="1">
    <source>
        <dbReference type="EMBL" id="RCK41458.1"/>
    </source>
</evidence>
<dbReference type="SUPFAM" id="SSF54637">
    <property type="entry name" value="Thioesterase/thiol ester dehydrase-isomerase"/>
    <property type="match status" value="1"/>
</dbReference>
<accession>A0A367WJ56</accession>
<dbReference type="InterPro" id="IPR029069">
    <property type="entry name" value="HotDog_dom_sf"/>
</dbReference>
<dbReference type="EMBL" id="JPWI01000021">
    <property type="protein sequence ID" value="RCK41458.1"/>
    <property type="molecule type" value="Genomic_DNA"/>
</dbReference>
<dbReference type="OrthoDB" id="7204167at2"/>
<dbReference type="Pfam" id="PF13279">
    <property type="entry name" value="4HBT_2"/>
    <property type="match status" value="1"/>
</dbReference>
<name>A0A367WJ56_9PROT</name>
<evidence type="ECO:0000313" key="2">
    <source>
        <dbReference type="Proteomes" id="UP000252255"/>
    </source>
</evidence>
<comment type="caution">
    <text evidence="1">The sequence shown here is derived from an EMBL/GenBank/DDBJ whole genome shotgun (WGS) entry which is preliminary data.</text>
</comment>